<name>A0A0P0F870_BACT4</name>
<evidence type="ECO:0000313" key="26">
    <source>
        <dbReference type="Proteomes" id="UP000460317"/>
    </source>
</evidence>
<dbReference type="Proteomes" id="UP000488521">
    <property type="component" value="Unassembled WGS sequence"/>
</dbReference>
<evidence type="ECO:0000313" key="18">
    <source>
        <dbReference type="EMBL" id="RHD87265.1"/>
    </source>
</evidence>
<dbReference type="EMBL" id="JAGZEE010000039">
    <property type="protein sequence ID" value="MBS5412924.1"/>
    <property type="molecule type" value="Genomic_DNA"/>
</dbReference>
<keyword evidence="7" id="KW-0915">Sodium</keyword>
<feature type="transmembrane region" description="Helical" evidence="8">
    <location>
        <begin position="313"/>
        <end position="337"/>
    </location>
</feature>
<dbReference type="EMBL" id="JAHYQA010000003">
    <property type="protein sequence ID" value="MCE9237129.1"/>
    <property type="molecule type" value="Genomic_DNA"/>
</dbReference>
<dbReference type="Proteomes" id="UP000782901">
    <property type="component" value="Unassembled WGS sequence"/>
</dbReference>
<keyword evidence="2 7" id="KW-1003">Cell membrane</keyword>
<evidence type="ECO:0000313" key="16">
    <source>
        <dbReference type="EMBL" id="MCE9237129.1"/>
    </source>
</evidence>
<evidence type="ECO:0000256" key="5">
    <source>
        <dbReference type="ARBA" id="ARBA00022989"/>
    </source>
</evidence>
<evidence type="ECO:0000313" key="13">
    <source>
        <dbReference type="EMBL" id="KAB4457557.1"/>
    </source>
</evidence>
<dbReference type="EMBL" id="JAQNVG010000057">
    <property type="protein sequence ID" value="MDC2238700.1"/>
    <property type="molecule type" value="Genomic_DNA"/>
</dbReference>
<evidence type="ECO:0000313" key="9">
    <source>
        <dbReference type="EMBL" id="BCA48954.1"/>
    </source>
</evidence>
<evidence type="ECO:0000313" key="17">
    <source>
        <dbReference type="EMBL" id="MDC2238700.1"/>
    </source>
</evidence>
<dbReference type="EMBL" id="CP083685">
    <property type="protein sequence ID" value="UYU91478.1"/>
    <property type="molecule type" value="Genomic_DNA"/>
</dbReference>
<evidence type="ECO:0000313" key="28">
    <source>
        <dbReference type="Proteomes" id="UP000500882"/>
    </source>
</evidence>
<dbReference type="EMBL" id="WCRS01000024">
    <property type="protein sequence ID" value="KAB4469312.1"/>
    <property type="molecule type" value="Genomic_DNA"/>
</dbReference>
<evidence type="ECO:0000313" key="19">
    <source>
        <dbReference type="EMBL" id="RHL61791.1"/>
    </source>
</evidence>
<dbReference type="Proteomes" id="UP000095541">
    <property type="component" value="Unassembled WGS sequence"/>
</dbReference>
<sequence length="404" mass="43161">MENIDFATLFQGIGTMMESGWLLASARVFLVLLGLLLIYLGWKGVLEPMVMIPMGLGMVAINCGTLMMPDGTLGNLFLDPMLSDTDDLMNTMQIDFLQPVYTLTFSNGLIACFVFMGIGTLLDVGFLLQKPFASIFLALCAELGTFLTVPIASALGLTLKESASVAMVGGADGPMVLFTSLALAKHLFVPITVVAYLYLGLTYGGYPYLVKLLVPKRFRAIKMVTKKAPKNYDAKVKLAFSAVLCAVLCFLFPVASPLFFSLFLGVAVRESGMKHIYDFVSGPLLYGSTFMLGVLLGVLCDAHLLLDPKILKLLVLGIVALLLSGIGGIIGGYIMYIVKRGNYNPVIGIAAVSCVPTTAKVAQKIVSKDNPDSFVLGDALGANISGVITSAIITGIYITIIPYL</sequence>
<keyword evidence="7" id="KW-0813">Transport</keyword>
<comment type="subcellular location">
    <subcellularLocation>
        <location evidence="1">Cell membrane</location>
        <topology evidence="1">Multi-pass membrane protein</topology>
    </subcellularLocation>
</comment>
<dbReference type="KEGG" id="btho:Btheta7330_03681"/>
<keyword evidence="3 8" id="KW-0812">Transmembrane</keyword>
<evidence type="ECO:0000256" key="6">
    <source>
        <dbReference type="ARBA" id="ARBA00023136"/>
    </source>
</evidence>
<reference evidence="16" key="7">
    <citation type="submission" date="2021-07" db="EMBL/GenBank/DDBJ databases">
        <title>Comparative genomics of Bacteroides fragilis group isolates reveals species-dependent resistance mechanisms and validates clinical tools for resistance prediction.</title>
        <authorList>
            <person name="Wallace M.J."/>
            <person name="Jean S."/>
            <person name="Wallace M.A."/>
            <person name="Carey-Ann B.D."/>
            <person name="Dantas G."/>
        </authorList>
    </citation>
    <scope>NUCLEOTIDE SEQUENCE</scope>
    <source>
        <strain evidence="16">BJH_160</strain>
    </source>
</reference>
<dbReference type="EMBL" id="WCRW01000003">
    <property type="protein sequence ID" value="KAB4457557.1"/>
    <property type="molecule type" value="Genomic_DNA"/>
</dbReference>
<dbReference type="Proteomes" id="UP001162960">
    <property type="component" value="Chromosome"/>
</dbReference>
<evidence type="ECO:0000313" key="11">
    <source>
        <dbReference type="EMBL" id="CUP61622.1"/>
    </source>
</evidence>
<reference evidence="9 28" key="4">
    <citation type="submission" date="2020-02" db="EMBL/GenBank/DDBJ databases">
        <title>Whole-genome sequencing and comparative analysis of the genomes of Bacteroides thetaiotaomicron and Escherichia coli isolated from a healthy resident in Vietnam.</title>
        <authorList>
            <person name="Mohsin M."/>
            <person name="Tanaka K."/>
            <person name="Kawahara R."/>
            <person name="Kondo S."/>
            <person name="Noguchi H."/>
            <person name="Motooka D."/>
            <person name="Nakamura S."/>
            <person name="Khong D.T."/>
            <person name="Nguyen T.N."/>
            <person name="Tran H.T."/>
            <person name="Yamamoto Y."/>
        </authorList>
    </citation>
    <scope>NUCLEOTIDE SEQUENCE [LARGE SCALE GENOMIC DNA]</scope>
    <source>
        <strain evidence="9 28">F9-2</strain>
    </source>
</reference>
<evidence type="ECO:0000313" key="27">
    <source>
        <dbReference type="Proteomes" id="UP000488521"/>
    </source>
</evidence>
<gene>
    <name evidence="10" type="primary">mmdB_1</name>
    <name evidence="9" type="ORF">BatF92_08960</name>
    <name evidence="19" type="ORF">DW011_07390</name>
    <name evidence="18" type="ORF">DW780_13280</name>
    <name evidence="11" type="ORF">ERS852511_02664</name>
    <name evidence="10" type="ORF">ERS852557_00574</name>
    <name evidence="14" type="ORF">GAN59_22215</name>
    <name evidence="13" type="ORF">GAN75_04995</name>
    <name evidence="12" type="ORF">GAN93_10075</name>
    <name evidence="16" type="ORF">K0H07_08155</name>
    <name evidence="15" type="ORF">KHY35_19830</name>
    <name evidence="20" type="ORF">KQP74_02260</name>
    <name evidence="17" type="ORF">PO127_23420</name>
</gene>
<feature type="transmembrane region" description="Helical" evidence="8">
    <location>
        <begin position="187"/>
        <end position="209"/>
    </location>
</feature>
<keyword evidence="5 8" id="KW-1133">Transmembrane helix</keyword>
<dbReference type="PANTHER" id="PTHR35806:SF1">
    <property type="entry name" value="OXALOACETATE DECARBOXYLASE BETA CHAIN 2"/>
    <property type="match status" value="1"/>
</dbReference>
<dbReference type="EMBL" id="CZAP01000009">
    <property type="protein sequence ID" value="CUP61622.1"/>
    <property type="molecule type" value="Genomic_DNA"/>
</dbReference>
<feature type="transmembrane region" description="Helical" evidence="8">
    <location>
        <begin position="238"/>
        <end position="264"/>
    </location>
</feature>
<evidence type="ECO:0000256" key="2">
    <source>
        <dbReference type="ARBA" id="ARBA00022475"/>
    </source>
</evidence>
<dbReference type="AlphaFoldDB" id="A0A0P0F870"/>
<evidence type="ECO:0000256" key="3">
    <source>
        <dbReference type="ARBA" id="ARBA00022692"/>
    </source>
</evidence>
<dbReference type="PANTHER" id="PTHR35806">
    <property type="entry name" value="OXALOACETATE DECARBOXYLASE BETA CHAIN 2"/>
    <property type="match status" value="1"/>
</dbReference>
<protein>
    <submittedName>
        <fullName evidence="9 10">Decarboxylase</fullName>
        <ecNumber evidence="10">4.1.1.70</ecNumber>
    </submittedName>
    <submittedName>
        <fullName evidence="12">Sodium ion-translocating decarboxylase subunit beta</fullName>
    </submittedName>
</protein>
<evidence type="ECO:0000256" key="1">
    <source>
        <dbReference type="ARBA" id="ARBA00004651"/>
    </source>
</evidence>
<evidence type="ECO:0000313" key="10">
    <source>
        <dbReference type="EMBL" id="CUP43191.1"/>
    </source>
</evidence>
<evidence type="ECO:0000313" key="20">
    <source>
        <dbReference type="EMBL" id="UYU91478.1"/>
    </source>
</evidence>
<dbReference type="Proteomes" id="UP000095576">
    <property type="component" value="Unassembled WGS sequence"/>
</dbReference>
<keyword evidence="10" id="KW-0456">Lyase</keyword>
<dbReference type="EMBL" id="QSJP01000011">
    <property type="protein sequence ID" value="RHD87265.1"/>
    <property type="molecule type" value="Genomic_DNA"/>
</dbReference>
<dbReference type="EMBL" id="CZBI01000001">
    <property type="protein sequence ID" value="CUP43191.1"/>
    <property type="molecule type" value="Genomic_DNA"/>
</dbReference>
<reference evidence="23 24" key="2">
    <citation type="submission" date="2018-08" db="EMBL/GenBank/DDBJ databases">
        <title>A genome reference for cultivated species of the human gut microbiota.</title>
        <authorList>
            <person name="Zou Y."/>
            <person name="Xue W."/>
            <person name="Luo G."/>
        </authorList>
    </citation>
    <scope>NUCLEOTIDE SEQUENCE [LARGE SCALE GENOMIC DNA]</scope>
    <source>
        <strain evidence="19 23">AF37-12</strain>
        <strain evidence="18 24">AM30-26</strain>
    </source>
</reference>
<dbReference type="Proteomes" id="UP000436825">
    <property type="component" value="Unassembled WGS sequence"/>
</dbReference>
<dbReference type="Proteomes" id="UP000284785">
    <property type="component" value="Unassembled WGS sequence"/>
</dbReference>
<evidence type="ECO:0000256" key="4">
    <source>
        <dbReference type="ARBA" id="ARBA00022967"/>
    </source>
</evidence>
<dbReference type="EMBL" id="WCSB01000007">
    <property type="protein sequence ID" value="KAB4452955.1"/>
    <property type="molecule type" value="Genomic_DNA"/>
</dbReference>
<reference evidence="17" key="8">
    <citation type="submission" date="2022-10" db="EMBL/GenBank/DDBJ databases">
        <title>Human gut microbiome strain richness.</title>
        <authorList>
            <person name="Chen-Liaw A."/>
        </authorList>
    </citation>
    <scope>NUCLEOTIDE SEQUENCE</scope>
    <source>
        <strain evidence="17">1001283st1_A3_1001283B150304_161114</strain>
    </source>
</reference>
<dbReference type="InterPro" id="IPR005661">
    <property type="entry name" value="OadB_MmdB"/>
</dbReference>
<dbReference type="GO" id="GO:0006814">
    <property type="term" value="P:sodium ion transport"/>
    <property type="evidence" value="ECO:0007669"/>
    <property type="project" value="UniProtKB-UniRule"/>
</dbReference>
<dbReference type="Proteomes" id="UP000500882">
    <property type="component" value="Chromosome"/>
</dbReference>
<dbReference type="Proteomes" id="UP001217776">
    <property type="component" value="Unassembled WGS sequence"/>
</dbReference>
<reference evidence="20" key="6">
    <citation type="submission" date="2021-06" db="EMBL/GenBank/DDBJ databases">
        <title>Interrogation of the integrated mobile genetic elements in gut-associated Bacteroides with a consensus prediction approach.</title>
        <authorList>
            <person name="Campbell D.E."/>
            <person name="Leigh J.R."/>
            <person name="Kim T."/>
            <person name="England W."/>
            <person name="Whitaker R.J."/>
            <person name="Degnan P.H."/>
        </authorList>
    </citation>
    <scope>NUCLEOTIDE SEQUENCE</scope>
    <source>
        <strain evidence="20">VPI-3443</strain>
    </source>
</reference>
<proteinExistence type="predicted"/>
<evidence type="ECO:0000313" key="22">
    <source>
        <dbReference type="Proteomes" id="UP000095576"/>
    </source>
</evidence>
<evidence type="ECO:0000313" key="24">
    <source>
        <dbReference type="Proteomes" id="UP000284785"/>
    </source>
</evidence>
<dbReference type="GO" id="GO:0005886">
    <property type="term" value="C:plasma membrane"/>
    <property type="evidence" value="ECO:0007669"/>
    <property type="project" value="UniProtKB-SubCell"/>
</dbReference>
<feature type="transmembrane region" description="Helical" evidence="8">
    <location>
        <begin position="284"/>
        <end position="306"/>
    </location>
</feature>
<organism evidence="10 21">
    <name type="scientific">Bacteroides thetaiotaomicron</name>
    <dbReference type="NCBI Taxonomy" id="818"/>
    <lineage>
        <taxon>Bacteria</taxon>
        <taxon>Pseudomonadati</taxon>
        <taxon>Bacteroidota</taxon>
        <taxon>Bacteroidia</taxon>
        <taxon>Bacteroidales</taxon>
        <taxon>Bacteroidaceae</taxon>
        <taxon>Bacteroides</taxon>
    </lineage>
</organism>
<dbReference type="Proteomes" id="UP000283616">
    <property type="component" value="Unassembled WGS sequence"/>
</dbReference>
<evidence type="ECO:0000313" key="23">
    <source>
        <dbReference type="Proteomes" id="UP000283616"/>
    </source>
</evidence>
<evidence type="ECO:0000256" key="8">
    <source>
        <dbReference type="SAM" id="Phobius"/>
    </source>
</evidence>
<keyword evidence="7" id="KW-0739">Sodium transport</keyword>
<dbReference type="Proteomes" id="UP000460317">
    <property type="component" value="Unassembled WGS sequence"/>
</dbReference>
<reference evidence="15" key="5">
    <citation type="submission" date="2021-02" db="EMBL/GenBank/DDBJ databases">
        <title>Infant gut strain persistence is associated with maternal origin, phylogeny, and functional potential including surface adhesion and iron acquisition.</title>
        <authorList>
            <person name="Lou Y.C."/>
        </authorList>
    </citation>
    <scope>NUCLEOTIDE SEQUENCE</scope>
    <source>
        <strain evidence="15">L3_082_243G1_dasL3_082_243G1_maxbin2.maxbin.015s ta_sub</strain>
    </source>
</reference>
<dbReference type="EC" id="4.1.1.70" evidence="10"/>
<feature type="transmembrane region" description="Helical" evidence="8">
    <location>
        <begin position="20"/>
        <end position="42"/>
    </location>
</feature>
<evidence type="ECO:0000256" key="7">
    <source>
        <dbReference type="PIRNR" id="PIRNR015658"/>
    </source>
</evidence>
<feature type="transmembrane region" description="Helical" evidence="8">
    <location>
        <begin position="108"/>
        <end position="128"/>
    </location>
</feature>
<feature type="transmembrane region" description="Helical" evidence="8">
    <location>
        <begin position="374"/>
        <end position="400"/>
    </location>
</feature>
<feature type="transmembrane region" description="Helical" evidence="8">
    <location>
        <begin position="135"/>
        <end position="157"/>
    </location>
</feature>
<dbReference type="EMBL" id="QROV01000006">
    <property type="protein sequence ID" value="RHL61791.1"/>
    <property type="molecule type" value="Genomic_DNA"/>
</dbReference>
<dbReference type="GO" id="GO:0016829">
    <property type="term" value="F:lyase activity"/>
    <property type="evidence" value="ECO:0007669"/>
    <property type="project" value="UniProtKB-KW"/>
</dbReference>
<reference evidence="21 22" key="1">
    <citation type="submission" date="2015-09" db="EMBL/GenBank/DDBJ databases">
        <authorList>
            <consortium name="Pathogen Informatics"/>
        </authorList>
    </citation>
    <scope>NUCLEOTIDE SEQUENCE [LARGE SCALE GENOMIC DNA]</scope>
    <source>
        <strain evidence="11 22">2789STDY5834899</strain>
        <strain evidence="10 21">2789STDY5834945</strain>
    </source>
</reference>
<accession>A0A0P0F870</accession>
<evidence type="ECO:0000313" key="12">
    <source>
        <dbReference type="EMBL" id="KAB4452955.1"/>
    </source>
</evidence>
<dbReference type="PIRSF" id="PIRSF015658">
    <property type="entry name" value="MmdB_OadB"/>
    <property type="match status" value="1"/>
</dbReference>
<keyword evidence="7" id="KW-0406">Ion transport</keyword>
<dbReference type="NCBIfam" id="TIGR01109">
    <property type="entry name" value="Na_pump_decarbB"/>
    <property type="match status" value="1"/>
</dbReference>
<reference evidence="25 26" key="3">
    <citation type="journal article" date="2019" name="Nat. Med.">
        <title>A library of human gut bacterial isolates paired with longitudinal multiomics data enables mechanistic microbiome research.</title>
        <authorList>
            <person name="Poyet M."/>
            <person name="Groussin M."/>
            <person name="Gibbons S.M."/>
            <person name="Avila-Pacheco J."/>
            <person name="Jiang X."/>
            <person name="Kearney S.M."/>
            <person name="Perrotta A.R."/>
            <person name="Berdy B."/>
            <person name="Zhao S."/>
            <person name="Lieberman T.D."/>
            <person name="Swanson P.K."/>
            <person name="Smith M."/>
            <person name="Roesemann S."/>
            <person name="Alexander J.E."/>
            <person name="Rich S.A."/>
            <person name="Livny J."/>
            <person name="Vlamakis H."/>
            <person name="Clish C."/>
            <person name="Bullock K."/>
            <person name="Deik A."/>
            <person name="Scott J."/>
            <person name="Pierce K.A."/>
            <person name="Xavier R.J."/>
            <person name="Alm E.J."/>
        </authorList>
    </citation>
    <scope>NUCLEOTIDE SEQUENCE [LARGE SCALE GENOMIC DNA]</scope>
    <source>
        <strain evidence="14 27">BIOML-A156</strain>
        <strain evidence="13 25">BIOML-A160</strain>
        <strain evidence="12 26">BIOML-A165</strain>
    </source>
</reference>
<dbReference type="Pfam" id="PF03977">
    <property type="entry name" value="OAD_beta"/>
    <property type="match status" value="1"/>
</dbReference>
<dbReference type="PATRIC" id="fig|818.23.peg.3796"/>
<feature type="transmembrane region" description="Helical" evidence="8">
    <location>
        <begin position="49"/>
        <end position="68"/>
    </location>
</feature>
<dbReference type="Proteomes" id="UP001200544">
    <property type="component" value="Unassembled WGS sequence"/>
</dbReference>
<evidence type="ECO:0000313" key="15">
    <source>
        <dbReference type="EMBL" id="MBS5412924.1"/>
    </source>
</evidence>
<keyword evidence="4" id="KW-1278">Translocase</keyword>
<dbReference type="RefSeq" id="WP_008760081.1">
    <property type="nucleotide sequence ID" value="NZ_AP022660.1"/>
</dbReference>
<dbReference type="EMBL" id="AP022660">
    <property type="protein sequence ID" value="BCA48954.1"/>
    <property type="molecule type" value="Genomic_DNA"/>
</dbReference>
<evidence type="ECO:0000313" key="14">
    <source>
        <dbReference type="EMBL" id="KAB4469312.1"/>
    </source>
</evidence>
<evidence type="ECO:0000313" key="25">
    <source>
        <dbReference type="Proteomes" id="UP000436825"/>
    </source>
</evidence>
<evidence type="ECO:0000313" key="21">
    <source>
        <dbReference type="Proteomes" id="UP000095541"/>
    </source>
</evidence>
<accession>C6IL83</accession>
<keyword evidence="6 7" id="KW-0472">Membrane</keyword>